<proteinExistence type="predicted"/>
<protein>
    <submittedName>
        <fullName evidence="2">Uncharacterized protein</fullName>
    </submittedName>
</protein>
<feature type="region of interest" description="Disordered" evidence="1">
    <location>
        <begin position="225"/>
        <end position="245"/>
    </location>
</feature>
<dbReference type="AlphaFoldDB" id="A0A1I6PNS1"/>
<sequence length="245" mass="26479">MFSRIISPPTIRIGDAEIRLSRRLASQVAFHAIGATQRLASDLRTCEVGVVLATLDEAHGILASVGSVIDQTATIRDELLAVDQLLSRGIHEGAPSTMLTSAETIFCQSTCLRALAPDIDLPDLDALGEQVRALAAALADDLDVARGRLDGKLDEAARQCTAVAASRSDTRRNSRKAKAPIASILAYPHPAALRELVQGVPQYQQPDAAKAYLADQQASIDAAKERRRQTERDHLTRELKESIWA</sequence>
<organism evidence="2 3">
    <name type="scientific">Alloyangia pacifica</name>
    <dbReference type="NCBI Taxonomy" id="311180"/>
    <lineage>
        <taxon>Bacteria</taxon>
        <taxon>Pseudomonadati</taxon>
        <taxon>Pseudomonadota</taxon>
        <taxon>Alphaproteobacteria</taxon>
        <taxon>Rhodobacterales</taxon>
        <taxon>Roseobacteraceae</taxon>
        <taxon>Alloyangia</taxon>
    </lineage>
</organism>
<name>A0A1I6PNS1_9RHOB</name>
<dbReference type="STRING" id="311180.SAMN04488050_101668"/>
<keyword evidence="3" id="KW-1185">Reference proteome</keyword>
<reference evidence="3" key="1">
    <citation type="submission" date="2016-10" db="EMBL/GenBank/DDBJ databases">
        <authorList>
            <person name="Varghese N."/>
            <person name="Submissions S."/>
        </authorList>
    </citation>
    <scope>NUCLEOTIDE SEQUENCE [LARGE SCALE GENOMIC DNA]</scope>
    <source>
        <strain evidence="3">DSM 26894</strain>
    </source>
</reference>
<dbReference type="RefSeq" id="WP_092421739.1">
    <property type="nucleotide sequence ID" value="NZ_FNCL01000002.1"/>
</dbReference>
<evidence type="ECO:0000313" key="2">
    <source>
        <dbReference type="EMBL" id="SFS41846.1"/>
    </source>
</evidence>
<evidence type="ECO:0000256" key="1">
    <source>
        <dbReference type="SAM" id="MobiDB-lite"/>
    </source>
</evidence>
<evidence type="ECO:0000313" key="3">
    <source>
        <dbReference type="Proteomes" id="UP000199392"/>
    </source>
</evidence>
<dbReference type="Proteomes" id="UP000199392">
    <property type="component" value="Unassembled WGS sequence"/>
</dbReference>
<gene>
    <name evidence="2" type="ORF">SAMN04488050_101668</name>
</gene>
<dbReference type="EMBL" id="FOZW01000001">
    <property type="protein sequence ID" value="SFS41846.1"/>
    <property type="molecule type" value="Genomic_DNA"/>
</dbReference>
<accession>A0A1I6PNS1</accession>